<dbReference type="Pfam" id="PF13149">
    <property type="entry name" value="Mfa_like_1"/>
    <property type="match status" value="1"/>
</dbReference>
<evidence type="ECO:0000256" key="1">
    <source>
        <dbReference type="SAM" id="SignalP"/>
    </source>
</evidence>
<dbReference type="CDD" id="cd13121">
    <property type="entry name" value="BF2867_like_C"/>
    <property type="match status" value="1"/>
</dbReference>
<dbReference type="AlphaFoldDB" id="A0A3S9VVS4"/>
<sequence>MNVIMGKVWLYGIVCLCMCLSCARVASDESGEREICFRGNVLELQQVHLLGSRAGLGSGDKVQLYIVEQEEEELKLPASEDFYQMRSDANGNIDFEDGEKHVYPNNPINIYGFCCRGMEGNPADLLNVPVRVEGEQVSEEALLRSDFLYVKSEERYRATDNVISLNFSHQFVKLLFHFRTDTPETVDFGQITALEVLNVVREGSFDVATGELTLGDAVDDIQAQPASESMVIVLPQKVKGGDVLFRFVQDGKERSYSVPADGMSLEKGKLYTCDVLINQYPGAGDKDVVISTRVEDWDESEPPIYVVFEEGQNVVATLTDVSSGVVVKRADLYLSSENRNYEKLNVPVIRNKMEFMFPREKEGGTLQLNKARFYTEAGDEFDYYFQDKELLGDNLDELSLVSPKVGDAWGDGVIFAVGEVTGYDEASNSFVTNVDGINAYRGRIVANASLGSELWSETKSKGKASLIGASNRYDGLENLKTVEAFARDNGETLDLYPAFKVCKDLGENWYFPALNEIRWIVLHKEGLGLEMGTLSYGSSTEISVKDCGGVTKSGSDSLFDKAIMNIWPVRAY</sequence>
<dbReference type="EMBL" id="CP032819">
    <property type="protein sequence ID" value="AZS30644.1"/>
    <property type="molecule type" value="Genomic_DNA"/>
</dbReference>
<proteinExistence type="predicted"/>
<accession>A0A3S9VVS4</accession>
<protein>
    <submittedName>
        <fullName evidence="2">Fimbrillin family protein</fullName>
    </submittedName>
</protein>
<organism evidence="2 3">
    <name type="scientific">Butyricimonas faecalis</name>
    <dbReference type="NCBI Taxonomy" id="2093856"/>
    <lineage>
        <taxon>Bacteria</taxon>
        <taxon>Pseudomonadati</taxon>
        <taxon>Bacteroidota</taxon>
        <taxon>Bacteroidia</taxon>
        <taxon>Bacteroidales</taxon>
        <taxon>Odoribacteraceae</taxon>
        <taxon>Butyricimonas</taxon>
    </lineage>
</organism>
<dbReference type="Gene3D" id="2.60.40.2630">
    <property type="match status" value="1"/>
</dbReference>
<dbReference type="InterPro" id="IPR025049">
    <property type="entry name" value="Mfa-like_1"/>
</dbReference>
<feature type="chain" id="PRO_5018969328" evidence="1">
    <location>
        <begin position="27"/>
        <end position="572"/>
    </location>
</feature>
<keyword evidence="3" id="KW-1185">Reference proteome</keyword>
<dbReference type="KEGG" id="buy:D8S85_14545"/>
<gene>
    <name evidence="2" type="ORF">D8S85_14545</name>
</gene>
<feature type="signal peptide" evidence="1">
    <location>
        <begin position="1"/>
        <end position="26"/>
    </location>
</feature>
<name>A0A3S9VVS4_9BACT</name>
<reference evidence="2 3" key="1">
    <citation type="submission" date="2018-10" db="EMBL/GenBank/DDBJ databases">
        <title>Butyricimonas faecalis sp. nov., isolated from human faeces and emended description of the genus Butyricimonas.</title>
        <authorList>
            <person name="Le Roy T."/>
            <person name="Van der Smissen P."/>
            <person name="Paquot A."/>
            <person name="Delzenne N."/>
            <person name="Muccioli G."/>
            <person name="Collet J.-F."/>
            <person name="Cani P.D."/>
        </authorList>
    </citation>
    <scope>NUCLEOTIDE SEQUENCE [LARGE SCALE GENOMIC DNA]</scope>
    <source>
        <strain evidence="2 3">H184</strain>
    </source>
</reference>
<evidence type="ECO:0000313" key="2">
    <source>
        <dbReference type="EMBL" id="AZS30644.1"/>
    </source>
</evidence>
<keyword evidence="1" id="KW-0732">Signal</keyword>
<dbReference type="OrthoDB" id="1048011at2"/>
<evidence type="ECO:0000313" key="3">
    <source>
        <dbReference type="Proteomes" id="UP000270673"/>
    </source>
</evidence>
<dbReference type="Proteomes" id="UP000270673">
    <property type="component" value="Chromosome"/>
</dbReference>